<dbReference type="EMBL" id="CM046388">
    <property type="protein sequence ID" value="KAI8574609.1"/>
    <property type="molecule type" value="Genomic_DNA"/>
</dbReference>
<comment type="caution">
    <text evidence="1">The sequence shown here is derived from an EMBL/GenBank/DDBJ whole genome shotgun (WGS) entry which is preliminary data.</text>
</comment>
<reference evidence="1" key="1">
    <citation type="submission" date="2022-02" db="EMBL/GenBank/DDBJ databases">
        <title>Plant Genome Project.</title>
        <authorList>
            <person name="Zhang R.-G."/>
        </authorList>
    </citation>
    <scope>NUCLEOTIDE SEQUENCE</scope>
    <source>
        <strain evidence="1">AT1</strain>
    </source>
</reference>
<organism evidence="1 2">
    <name type="scientific">Rhododendron molle</name>
    <name type="common">Chinese azalea</name>
    <name type="synonym">Azalea mollis</name>
    <dbReference type="NCBI Taxonomy" id="49168"/>
    <lineage>
        <taxon>Eukaryota</taxon>
        <taxon>Viridiplantae</taxon>
        <taxon>Streptophyta</taxon>
        <taxon>Embryophyta</taxon>
        <taxon>Tracheophyta</taxon>
        <taxon>Spermatophyta</taxon>
        <taxon>Magnoliopsida</taxon>
        <taxon>eudicotyledons</taxon>
        <taxon>Gunneridae</taxon>
        <taxon>Pentapetalae</taxon>
        <taxon>asterids</taxon>
        <taxon>Ericales</taxon>
        <taxon>Ericaceae</taxon>
        <taxon>Ericoideae</taxon>
        <taxon>Rhodoreae</taxon>
        <taxon>Rhododendron</taxon>
    </lineage>
</organism>
<evidence type="ECO:0000313" key="1">
    <source>
        <dbReference type="EMBL" id="KAI8574609.1"/>
    </source>
</evidence>
<gene>
    <name evidence="1" type="ORF">RHMOL_Rhmol01G0367300</name>
</gene>
<sequence>MAKLKDAGTIITNQTKRDIGDQWKSLSNEERQKYKDVAEVAKAELAKQQDLFPAEPKEVKRKLQNRISLKSIVGIVNKLSADQRSAVEAIGLGGILQLRCTFLNHALCKWLVGKFDPVCRSLTVHGWSYVVTESHVEECLGINGQGNVIDLESHTKIDSCLQVLKNVGFTKGVVQLKDLRQYLEKTSEADDVFKMIFALYILGCFLCPNTKAGVTRSFTKAVSDVREMGKQNWAKLTLQFLCKGIQYQRDNHHVQPSGCLFLLVVFYLERVSPSVKPSIRKLPSLVVWGDDEIRSVLHQFDKIGGYDREGVVVHFTKVGEASGKEGGLSQISTADVQTMTSTFVTVAALLLRQNMFMSNLLGTQMKCNPQEQRGEEMDANHVQLFGQAAALLKGLQSCQSSPPTAFETHDLAIKELKGLSTNPSLGTHIGFEIPSRGHLEVEMGEEIDLHPLDPSARSSPQVTASNKSETPTPTKFKTPDPVVHKSKGGDTRTDGKRKIPKNMDEDVSSPSPVKGFRSLAGLSRGRKRKLTIGNAIPYVGGYDNVEVQYEAPRLRQHDQLKKSHFHCSPYTKDGVKKRNPPKKQPAYVEDMAADERKRTYEPLTDHEKLFTEFIFDIRDPSNGDSYVHLKMFGTERFFATQYELCSLKPRTWILDTIVNLVAVQMTNAERLHYPDKRHLMWYLPRHILDNPNMSESDLKKLCDGYFGDANFTSDIRSCSMIYIPTNDRGSHWFCIKVDIGIRMAYIFNSKPASRSNMARKKLTRAVLEGLHRALVCQYGDLYQVDVTKFNIATVERQPLQDDTDGYDCGLFVIKFMQGFNYPSGVHRMDDTERPRLLMELCADENNRDALEVMRKFDAWKAGREVSVQCNRNVTLLIHYGGKLVQTPFRYIGGHVGECTPITGRMSYFELRDVINETGCSNLVRVFYQVTSTNGEIRLVLVDRDVRMAEMFDLYGRGGKIHIYLDDPLWLDESESDSQNQRGIRSPSALRTTGKVRRRESDSQNQRGGQSTSARGRGRGSGTVRRTGRGRARGDSFARGAATGKGQ</sequence>
<protein>
    <submittedName>
        <fullName evidence="1">Uncharacterized protein</fullName>
    </submittedName>
</protein>
<keyword evidence="2" id="KW-1185">Reference proteome</keyword>
<evidence type="ECO:0000313" key="2">
    <source>
        <dbReference type="Proteomes" id="UP001062846"/>
    </source>
</evidence>
<proteinExistence type="predicted"/>
<accession>A0ACC0QAW4</accession>
<dbReference type="Proteomes" id="UP001062846">
    <property type="component" value="Chromosome 1"/>
</dbReference>
<name>A0ACC0QAW4_RHOML</name>